<reference evidence="17" key="4">
    <citation type="submission" date="2023-08" db="EMBL/GenBank/DDBJ databases">
        <title>Reintroducing virulent viruses to syntetic microbiomes.</title>
        <authorList>
            <person name="Wilde J."/>
            <person name="Boyes R."/>
            <person name="Robinson A.V."/>
            <person name="Daisley B.A."/>
            <person name="Allen-Vercoe E."/>
        </authorList>
    </citation>
    <scope>NUCLEOTIDE SEQUENCE</scope>
    <source>
        <strain evidence="17">225I_12FAA</strain>
    </source>
</reference>
<keyword evidence="2 8" id="KW-0813">Transport</keyword>
<reference evidence="13 19" key="1">
    <citation type="journal article" date="2015" name="Science">
        <title>Genetic determinants of in vivo fitness and diet responsiveness in multiple human gut Bacteroides.</title>
        <authorList>
            <person name="Wu M."/>
            <person name="McNulty N.P."/>
            <person name="Rodionov D.A."/>
            <person name="Khoroshkin M.S."/>
            <person name="Griffin N.W."/>
            <person name="Cheng J."/>
            <person name="Latreille P."/>
            <person name="Kerstetter R.A."/>
            <person name="Terrapon N."/>
            <person name="Henrissat B."/>
            <person name="Osterman A.L."/>
            <person name="Gordon J.I."/>
        </authorList>
    </citation>
    <scope>NUCLEOTIDE SEQUENCE [LARGE SCALE GENOMIC DNA]</scope>
    <source>
        <strain evidence="13 19">WH2</strain>
    </source>
</reference>
<dbReference type="InterPro" id="IPR023997">
    <property type="entry name" value="TonB-dep_OMP_SusC/RagA_CS"/>
</dbReference>
<organism evidence="13 19">
    <name type="scientific">Bacteroides cellulosilyticus</name>
    <dbReference type="NCBI Taxonomy" id="246787"/>
    <lineage>
        <taxon>Bacteria</taxon>
        <taxon>Pseudomonadati</taxon>
        <taxon>Bacteroidota</taxon>
        <taxon>Bacteroidia</taxon>
        <taxon>Bacteroidales</taxon>
        <taxon>Bacteroidaceae</taxon>
        <taxon>Bacteroides</taxon>
    </lineage>
</organism>
<dbReference type="InterPro" id="IPR012910">
    <property type="entry name" value="Plug_dom"/>
</dbReference>
<evidence type="ECO:0000256" key="2">
    <source>
        <dbReference type="ARBA" id="ARBA00022448"/>
    </source>
</evidence>
<sequence length="1050" mass="115880">MKCTNYCFKPLGLLFLLCLIPLWAFSQNITVKGVVKDATGESVIGASVVQKGTSNGIITDIDGNFTLNVPSNSTIVISFVGYKTQEIPVAGKTQINVTMKEDTEMLDEVVVVGYGQMKRSDLTGSVVSVNDQAIKKSVPTSIDQVLQGRAAGVQIQANSGTPGASTSIRIRGINSLNATNQPIFVIDGVVVDSATDDENSNPLSSINPSDIVSMDVLKDASATAIYGSRASNGVIMITTKRGQAGEATVTYDGYAGWQEMPKQLDMLNLRQYAQHHNDRSALGLVEQSSSFVRPDLLGEGTNWQDELFSKAFMTSHNISVSGGNNKTTYAFSGGFLDQDGIALGSSFRRLSLRANIDTEIKSWLRGGVNFSFAESKQNVGTDNNTIMSALIQQPTVAVTSPDGSFDGPDDVWMPENPVGLASIRTNNNRKTNFRFNTYLEANLLKGLTFKTELSADWNFNNYYYYQPDYQFGIKTSDTRTSRWTKTNTKYWSWRNILTYNNTFAEKHNINVMVGQEMSHSNWETQVGTATGFLSNTTPDLSAGDVTTSTTTGSRVVNSIASFFGRAFYSFDERYLLTATIRRDGSSKFAKGNKWGWFPAVALAWRASQESFLRNNAIINNLKLRAGWGATGNQNVSDYAYMALLSYKTTPWGTGVLTGNTANPDLTWETTHSYNVGIDLGLFQNRIEVIADVYYKKTKNLLLQLPLPAYLGSSGQGAASNPWGNVGSLENKGIELTVNTTNITNKDFQWTSNLVFSLNRNKVLELDTDNSSIEKSYQPSSASYIVTKTTVGQPIGQFWGYKVIGRFDEPTDFYYKDADGNVKQVAIPEGNTIAKNSTWIGDYIYEDRNGDGVINNEDCTYIGNPEPKFTYGIGNTFSYKGFDLTIFFSGSYGNKALNLTRYRIEDPRSNGNILKSSLNYAQIGLIDPNGPDDDYRNLHVVNGSATTLPALQESDANNNFTRISDMLVEDASYIRLQNISIGYTFPKKWINKIFLNNARIYANIQNVYTWSKYKGLDPEVGAIYGDALMTGVDYGRYPSPRIYTFGLNISF</sequence>
<dbReference type="EMBL" id="VVYW01000004">
    <property type="protein sequence ID" value="KAA5410280.1"/>
    <property type="molecule type" value="Genomic_DNA"/>
</dbReference>
<dbReference type="NCBIfam" id="TIGR04056">
    <property type="entry name" value="OMP_RagA_SusC"/>
    <property type="match status" value="1"/>
</dbReference>
<feature type="signal peptide" evidence="10">
    <location>
        <begin position="1"/>
        <end position="26"/>
    </location>
</feature>
<keyword evidence="10" id="KW-0732">Signal</keyword>
<dbReference type="InterPro" id="IPR039426">
    <property type="entry name" value="TonB-dep_rcpt-like"/>
</dbReference>
<evidence type="ECO:0000313" key="18">
    <source>
        <dbReference type="EMBL" id="RGS36487.1"/>
    </source>
</evidence>
<dbReference type="PROSITE" id="PS52016">
    <property type="entry name" value="TONB_DEPENDENT_REC_3"/>
    <property type="match status" value="1"/>
</dbReference>
<evidence type="ECO:0000256" key="4">
    <source>
        <dbReference type="ARBA" id="ARBA00022692"/>
    </source>
</evidence>
<dbReference type="InterPro" id="IPR000531">
    <property type="entry name" value="Beta-barrel_TonB"/>
</dbReference>
<dbReference type="InterPro" id="IPR023996">
    <property type="entry name" value="TonB-dep_OMP_SusC/RagA"/>
</dbReference>
<keyword evidence="4 8" id="KW-0812">Transmembrane</keyword>
<dbReference type="Proteomes" id="UP000448877">
    <property type="component" value="Unassembled WGS sequence"/>
</dbReference>
<keyword evidence="3 8" id="KW-1134">Transmembrane beta strand</keyword>
<evidence type="ECO:0000313" key="19">
    <source>
        <dbReference type="Proteomes" id="UP000061809"/>
    </source>
</evidence>
<dbReference type="STRING" id="246787.BcellWH2_04326"/>
<proteinExistence type="inferred from homology"/>
<reference evidence="21 22" key="3">
    <citation type="journal article" date="2019" name="Nat. Med.">
        <title>A library of human gut bacterial isolates paired with longitudinal multiomics data enables mechanistic microbiome research.</title>
        <authorList>
            <person name="Poyet M."/>
            <person name="Groussin M."/>
            <person name="Gibbons S.M."/>
            <person name="Avila-Pacheco J."/>
            <person name="Jiang X."/>
            <person name="Kearney S.M."/>
            <person name="Perrotta A.R."/>
            <person name="Berdy B."/>
            <person name="Zhao S."/>
            <person name="Lieberman T.D."/>
            <person name="Swanson P.K."/>
            <person name="Smith M."/>
            <person name="Roesemann S."/>
            <person name="Alexander J.E."/>
            <person name="Rich S.A."/>
            <person name="Livny J."/>
            <person name="Vlamakis H."/>
            <person name="Clish C."/>
            <person name="Bullock K."/>
            <person name="Deik A."/>
            <person name="Scott J."/>
            <person name="Pierce K.A."/>
            <person name="Xavier R.J."/>
            <person name="Alm E.J."/>
        </authorList>
    </citation>
    <scope>NUCLEOTIDE SEQUENCE [LARGE SCALE GENOMIC DNA]</scope>
    <source>
        <strain evidence="15 22">BIOML-A6</strain>
        <strain evidence="14 21">BIOML-A7</strain>
        <strain evidence="16 23">BIOML-A8</strain>
    </source>
</reference>
<evidence type="ECO:0000313" key="14">
    <source>
        <dbReference type="EMBL" id="KAA5410280.1"/>
    </source>
</evidence>
<accession>A0A0P0G4G5</accession>
<dbReference type="RefSeq" id="WP_007215514.1">
    <property type="nucleotide sequence ID" value="NZ_CABMLT010000021.1"/>
</dbReference>
<evidence type="ECO:0000256" key="1">
    <source>
        <dbReference type="ARBA" id="ARBA00004571"/>
    </source>
</evidence>
<dbReference type="NCBIfam" id="TIGR04057">
    <property type="entry name" value="SusC_RagA_signa"/>
    <property type="match status" value="1"/>
</dbReference>
<dbReference type="Proteomes" id="UP001266995">
    <property type="component" value="Unassembled WGS sequence"/>
</dbReference>
<evidence type="ECO:0000259" key="11">
    <source>
        <dbReference type="Pfam" id="PF00593"/>
    </source>
</evidence>
<evidence type="ECO:0000259" key="12">
    <source>
        <dbReference type="Pfam" id="PF07715"/>
    </source>
</evidence>
<evidence type="ECO:0000313" key="21">
    <source>
        <dbReference type="Proteomes" id="UP000325055"/>
    </source>
</evidence>
<gene>
    <name evidence="13" type="ORF">BcellWH2_04326</name>
    <name evidence="18" type="ORF">DWX97_12175</name>
    <name evidence="15" type="ORF">F2Y81_08780</name>
    <name evidence="14" type="ORF">F2Y86_06180</name>
    <name evidence="16" type="ORF">F2Y87_02170</name>
    <name evidence="17" type="ORF">RO785_19215</name>
</gene>
<dbReference type="InterPro" id="IPR036942">
    <property type="entry name" value="Beta-barrel_TonB_sf"/>
</dbReference>
<keyword evidence="5 9" id="KW-0798">TonB box</keyword>
<comment type="subcellular location">
    <subcellularLocation>
        <location evidence="1 8">Cell outer membrane</location>
        <topology evidence="1 8">Multi-pass membrane protein</topology>
    </subcellularLocation>
</comment>
<feature type="domain" description="TonB-dependent receptor-like beta-barrel" evidence="11">
    <location>
        <begin position="425"/>
        <end position="821"/>
    </location>
</feature>
<keyword evidence="13" id="KW-0675">Receptor</keyword>
<dbReference type="Proteomes" id="UP000283341">
    <property type="component" value="Unassembled WGS sequence"/>
</dbReference>
<dbReference type="EMBL" id="JAVSNH010000001">
    <property type="protein sequence ID" value="MDT4513105.1"/>
    <property type="molecule type" value="Genomic_DNA"/>
</dbReference>
<dbReference type="PATRIC" id="fig|246787.4.peg.4469"/>
<dbReference type="Gene3D" id="2.170.130.10">
    <property type="entry name" value="TonB-dependent receptor, plug domain"/>
    <property type="match status" value="1"/>
</dbReference>
<dbReference type="FunFam" id="2.170.130.10:FF:000008">
    <property type="entry name" value="SusC/RagA family TonB-linked outer membrane protein"/>
    <property type="match status" value="1"/>
</dbReference>
<dbReference type="Gene3D" id="2.40.170.20">
    <property type="entry name" value="TonB-dependent receptor, beta-barrel domain"/>
    <property type="match status" value="1"/>
</dbReference>
<dbReference type="SUPFAM" id="SSF49464">
    <property type="entry name" value="Carboxypeptidase regulatory domain-like"/>
    <property type="match status" value="1"/>
</dbReference>
<dbReference type="eggNOG" id="COG4771">
    <property type="taxonomic scope" value="Bacteria"/>
</dbReference>
<evidence type="ECO:0000313" key="15">
    <source>
        <dbReference type="EMBL" id="KAA5420155.1"/>
    </source>
</evidence>
<feature type="domain" description="TonB-dependent receptor plug" evidence="12">
    <location>
        <begin position="119"/>
        <end position="234"/>
    </location>
</feature>
<dbReference type="Proteomes" id="UP000482653">
    <property type="component" value="Unassembled WGS sequence"/>
</dbReference>
<dbReference type="EMBL" id="QRVJ01000009">
    <property type="protein sequence ID" value="RGS36487.1"/>
    <property type="molecule type" value="Genomic_DNA"/>
</dbReference>
<evidence type="ECO:0000313" key="16">
    <source>
        <dbReference type="EMBL" id="KAA5422542.1"/>
    </source>
</evidence>
<evidence type="ECO:0000256" key="9">
    <source>
        <dbReference type="RuleBase" id="RU003357"/>
    </source>
</evidence>
<dbReference type="EMBL" id="VVYX01000002">
    <property type="protein sequence ID" value="KAA5422542.1"/>
    <property type="molecule type" value="Genomic_DNA"/>
</dbReference>
<evidence type="ECO:0000313" key="13">
    <source>
        <dbReference type="EMBL" id="ALJ61543.1"/>
    </source>
</evidence>
<dbReference type="Pfam" id="PF00593">
    <property type="entry name" value="TonB_dep_Rec_b-barrel"/>
    <property type="match status" value="1"/>
</dbReference>
<dbReference type="Pfam" id="PF13715">
    <property type="entry name" value="CarbopepD_reg_2"/>
    <property type="match status" value="1"/>
</dbReference>
<protein>
    <submittedName>
        <fullName evidence="13 14">TonB-dependent receptor</fullName>
    </submittedName>
</protein>
<evidence type="ECO:0000256" key="10">
    <source>
        <dbReference type="SAM" id="SignalP"/>
    </source>
</evidence>
<evidence type="ECO:0000256" key="6">
    <source>
        <dbReference type="ARBA" id="ARBA00023136"/>
    </source>
</evidence>
<dbReference type="Pfam" id="PF07715">
    <property type="entry name" value="Plug"/>
    <property type="match status" value="1"/>
</dbReference>
<dbReference type="GO" id="GO:0009279">
    <property type="term" value="C:cell outer membrane"/>
    <property type="evidence" value="ECO:0007669"/>
    <property type="project" value="UniProtKB-SubCell"/>
</dbReference>
<keyword evidence="6 8" id="KW-0472">Membrane</keyword>
<evidence type="ECO:0000313" key="17">
    <source>
        <dbReference type="EMBL" id="MDT4513105.1"/>
    </source>
</evidence>
<dbReference type="AlphaFoldDB" id="A0A0P0G4G5"/>
<dbReference type="SUPFAM" id="SSF56935">
    <property type="entry name" value="Porins"/>
    <property type="match status" value="1"/>
</dbReference>
<dbReference type="Proteomes" id="UP000325055">
    <property type="component" value="Unassembled WGS sequence"/>
</dbReference>
<evidence type="ECO:0000313" key="20">
    <source>
        <dbReference type="Proteomes" id="UP000283341"/>
    </source>
</evidence>
<dbReference type="EMBL" id="CP012801">
    <property type="protein sequence ID" value="ALJ61543.1"/>
    <property type="molecule type" value="Genomic_DNA"/>
</dbReference>
<name>A0A0P0G4G5_9BACE</name>
<dbReference type="EMBL" id="VVYV01000011">
    <property type="protein sequence ID" value="KAA5420155.1"/>
    <property type="molecule type" value="Genomic_DNA"/>
</dbReference>
<evidence type="ECO:0000313" key="23">
    <source>
        <dbReference type="Proteomes" id="UP000482653"/>
    </source>
</evidence>
<reference evidence="18 20" key="2">
    <citation type="submission" date="2018-08" db="EMBL/GenBank/DDBJ databases">
        <title>A genome reference for cultivated species of the human gut microbiota.</title>
        <authorList>
            <person name="Zou Y."/>
            <person name="Xue W."/>
            <person name="Luo G."/>
        </authorList>
    </citation>
    <scope>NUCLEOTIDE SEQUENCE [LARGE SCALE GENOMIC DNA]</scope>
    <source>
        <strain evidence="18 20">AF22-3AC</strain>
    </source>
</reference>
<keyword evidence="7 8" id="KW-0998">Cell outer membrane</keyword>
<evidence type="ECO:0000256" key="7">
    <source>
        <dbReference type="ARBA" id="ARBA00023237"/>
    </source>
</evidence>
<evidence type="ECO:0000256" key="5">
    <source>
        <dbReference type="ARBA" id="ARBA00023077"/>
    </source>
</evidence>
<evidence type="ECO:0000256" key="8">
    <source>
        <dbReference type="PROSITE-ProRule" id="PRU01360"/>
    </source>
</evidence>
<evidence type="ECO:0000313" key="22">
    <source>
        <dbReference type="Proteomes" id="UP000448877"/>
    </source>
</evidence>
<feature type="chain" id="PRO_5013461255" evidence="10">
    <location>
        <begin position="27"/>
        <end position="1050"/>
    </location>
</feature>
<comment type="similarity">
    <text evidence="8 9">Belongs to the TonB-dependent receptor family.</text>
</comment>
<dbReference type="InterPro" id="IPR037066">
    <property type="entry name" value="Plug_dom_sf"/>
</dbReference>
<dbReference type="KEGG" id="bcel:BcellWH2_04326"/>
<dbReference type="Proteomes" id="UP000061809">
    <property type="component" value="Chromosome"/>
</dbReference>
<dbReference type="Gene3D" id="2.60.40.1120">
    <property type="entry name" value="Carboxypeptidase-like, regulatory domain"/>
    <property type="match status" value="1"/>
</dbReference>
<dbReference type="FunFam" id="2.60.40.1120:FF:000003">
    <property type="entry name" value="Outer membrane protein Omp121"/>
    <property type="match status" value="1"/>
</dbReference>
<dbReference type="GeneID" id="66309868"/>
<evidence type="ECO:0000256" key="3">
    <source>
        <dbReference type="ARBA" id="ARBA00022452"/>
    </source>
</evidence>
<dbReference type="InterPro" id="IPR008969">
    <property type="entry name" value="CarboxyPept-like_regulatory"/>
</dbReference>